<dbReference type="Pfam" id="PF01757">
    <property type="entry name" value="Acyl_transf_3"/>
    <property type="match status" value="1"/>
</dbReference>
<keyword evidence="3" id="KW-0012">Acyltransferase</keyword>
<feature type="transmembrane region" description="Helical" evidence="1">
    <location>
        <begin position="140"/>
        <end position="158"/>
    </location>
</feature>
<dbReference type="InterPro" id="IPR002656">
    <property type="entry name" value="Acyl_transf_3_dom"/>
</dbReference>
<feature type="transmembrane region" description="Helical" evidence="1">
    <location>
        <begin position="278"/>
        <end position="301"/>
    </location>
</feature>
<feature type="transmembrane region" description="Helical" evidence="1">
    <location>
        <begin position="223"/>
        <end position="241"/>
    </location>
</feature>
<dbReference type="PANTHER" id="PTHR23028">
    <property type="entry name" value="ACETYLTRANSFERASE"/>
    <property type="match status" value="1"/>
</dbReference>
<feature type="transmembrane region" description="Helical" evidence="1">
    <location>
        <begin position="248"/>
        <end position="266"/>
    </location>
</feature>
<keyword evidence="1" id="KW-0472">Membrane</keyword>
<keyword evidence="4" id="KW-1185">Reference proteome</keyword>
<proteinExistence type="predicted"/>
<keyword evidence="1" id="KW-1133">Transmembrane helix</keyword>
<dbReference type="PANTHER" id="PTHR23028:SF53">
    <property type="entry name" value="ACYL_TRANSF_3 DOMAIN-CONTAINING PROTEIN"/>
    <property type="match status" value="1"/>
</dbReference>
<keyword evidence="3" id="KW-0808">Transferase</keyword>
<feature type="transmembrane region" description="Helical" evidence="1">
    <location>
        <begin position="21"/>
        <end position="37"/>
    </location>
</feature>
<name>A0ABV6HNW1_9SPHI</name>
<evidence type="ECO:0000256" key="1">
    <source>
        <dbReference type="SAM" id="Phobius"/>
    </source>
</evidence>
<keyword evidence="1" id="KW-0812">Transmembrane</keyword>
<feature type="transmembrane region" description="Helical" evidence="1">
    <location>
        <begin position="170"/>
        <end position="192"/>
    </location>
</feature>
<evidence type="ECO:0000313" key="4">
    <source>
        <dbReference type="Proteomes" id="UP001589774"/>
    </source>
</evidence>
<evidence type="ECO:0000313" key="3">
    <source>
        <dbReference type="EMBL" id="MFC0319780.1"/>
    </source>
</evidence>
<reference evidence="3 4" key="1">
    <citation type="submission" date="2024-09" db="EMBL/GenBank/DDBJ databases">
        <authorList>
            <person name="Sun Q."/>
            <person name="Mori K."/>
        </authorList>
    </citation>
    <scope>NUCLEOTIDE SEQUENCE [LARGE SCALE GENOMIC DNA]</scope>
    <source>
        <strain evidence="3 4">CCM 7765</strain>
    </source>
</reference>
<feature type="transmembrane region" description="Helical" evidence="1">
    <location>
        <begin position="49"/>
        <end position="70"/>
    </location>
</feature>
<dbReference type="EMBL" id="JBHLWO010000002">
    <property type="protein sequence ID" value="MFC0319780.1"/>
    <property type="molecule type" value="Genomic_DNA"/>
</dbReference>
<evidence type="ECO:0000259" key="2">
    <source>
        <dbReference type="Pfam" id="PF01757"/>
    </source>
</evidence>
<gene>
    <name evidence="3" type="ORF">ACFFI0_15770</name>
</gene>
<comment type="caution">
    <text evidence="3">The sequence shown here is derived from an EMBL/GenBank/DDBJ whole genome shotgun (WGS) entry which is preliminary data.</text>
</comment>
<dbReference type="InterPro" id="IPR050879">
    <property type="entry name" value="Acyltransferase_3"/>
</dbReference>
<protein>
    <submittedName>
        <fullName evidence="3">Acyltransferase family protein</fullName>
        <ecNumber evidence="3">2.3.-.-</ecNumber>
    </submittedName>
</protein>
<accession>A0ABV6HNW1</accession>
<feature type="transmembrane region" description="Helical" evidence="1">
    <location>
        <begin position="308"/>
        <end position="326"/>
    </location>
</feature>
<dbReference type="GO" id="GO:0016746">
    <property type="term" value="F:acyltransferase activity"/>
    <property type="evidence" value="ECO:0007669"/>
    <property type="project" value="UniProtKB-KW"/>
</dbReference>
<dbReference type="RefSeq" id="WP_130855715.1">
    <property type="nucleotide sequence ID" value="NZ_JBHLWO010000002.1"/>
</dbReference>
<dbReference type="EC" id="2.3.-.-" evidence="3"/>
<organism evidence="3 4">
    <name type="scientific">Olivibacter oleidegradans</name>
    <dbReference type="NCBI Taxonomy" id="760123"/>
    <lineage>
        <taxon>Bacteria</taxon>
        <taxon>Pseudomonadati</taxon>
        <taxon>Bacteroidota</taxon>
        <taxon>Sphingobacteriia</taxon>
        <taxon>Sphingobacteriales</taxon>
        <taxon>Sphingobacteriaceae</taxon>
        <taxon>Olivibacter</taxon>
    </lineage>
</organism>
<feature type="transmembrane region" description="Helical" evidence="1">
    <location>
        <begin position="346"/>
        <end position="365"/>
    </location>
</feature>
<feature type="transmembrane region" description="Helical" evidence="1">
    <location>
        <begin position="90"/>
        <end position="109"/>
    </location>
</feature>
<dbReference type="Proteomes" id="UP001589774">
    <property type="component" value="Unassembled WGS sequence"/>
</dbReference>
<feature type="domain" description="Acyltransferase 3" evidence="2">
    <location>
        <begin position="16"/>
        <end position="362"/>
    </location>
</feature>
<sequence length="391" mass="45749">MTYWKKLIDADNQRLAGLDHLRALAIVLVFLCHYRAYVRPEWVDLIGSFGWTGVDLFFVLSGFLIGNQLIRQMISLGRINFQEFYISRSFRILPVYFFVVSLYFLFPMIREREGIAPWWQFLTFTQNFDLDFGTEGSFSHAWSLCIEEQFYLALPFYISAFWDETRPGKAFWLLLGFFLLSVLLRALNWFYFVEPFYANNITDGRFVAYNKWVYYPTYNRFDGLLVGVGIAALVNFFPTWIKRIEKHANALFIIGALLISVAYLLLKEDRLDFWPTVLGFPLISVAFGFMVLSAILPASFLYRFKWRISALIATLSYSIYLCHKFVNHLLQAPLNALDIPIDSNWRVAVCALMCILIALLLNRVIEYPFMKLKSTILKKRRQRTKNPLLVT</sequence>